<evidence type="ECO:0000256" key="11">
    <source>
        <dbReference type="RuleBase" id="RU363034"/>
    </source>
</evidence>
<keyword evidence="10" id="KW-1205">Fibrinolytic toxin</keyword>
<keyword evidence="15" id="KW-1185">Reference proteome</keyword>
<reference evidence="16" key="1">
    <citation type="submission" date="2025-08" db="UniProtKB">
        <authorList>
            <consortium name="RefSeq"/>
        </authorList>
    </citation>
    <scope>IDENTIFICATION</scope>
</reference>
<name>A0A7E5VQZ8_TRINI</name>
<evidence type="ECO:0000256" key="4">
    <source>
        <dbReference type="ARBA" id="ARBA00022801"/>
    </source>
</evidence>
<dbReference type="PRINTS" id="PR00722">
    <property type="entry name" value="CHYMOTRYPSIN"/>
</dbReference>
<sequence>MIAPVLISTTMKAFIVLALFGVAGLAQADVAVDALDSTNTAYGYIRNHGIPEAERIRAAEEKYLEQTRIVGGVPAGAGQYPYQAGLLLSIIGLDGLGVCGGSLISNNRVLTAAHCWFDGVTQSWKITVVLGSSTLFTGGQRLETSVVATHPNWNPLLIRNDVAIIYLPNAVQFSNLISPISLPSGALLSENFAGESAIASGFGRTSDTASITNNQFLSHVNLNVITNSVCSFAFPLILDASHICTSGIGGVGTCGGDSGGPLVITRDNNRYLIGVTSFGSALGCTAGLPAAFSRVTSHIDFIQQHISNYESSTSTCTLVIINIIMKVFILFALAAVAYGNAVPSIPNTAYGYIQNYAIPRAEAIRKAEEQSVRIVGGSPSELGQFPYQAGLLATYENVQGTGVCGGSLISEDRVLTAAHCWYDGTNQANQFTVVLGSVFLFSGGVRQETRQVVVHPAWSPLLIRNDVAIIYLPAKVSFSETISPVALPADDEESLFVNAQAVASGFGITSDGSGISGAQVLSHVNLQVISNNVCSFAFPLIIQDSNICTSGIGGTSTCRGDSGGPLVVDQDGTPTLIGITSFGSALGCQINFPAAFARVTSFLTFIKSHL</sequence>
<dbReference type="GO" id="GO:0090729">
    <property type="term" value="F:toxin activity"/>
    <property type="evidence" value="ECO:0007669"/>
    <property type="project" value="UniProtKB-KW"/>
</dbReference>
<dbReference type="GO" id="GO:0006508">
    <property type="term" value="P:proteolysis"/>
    <property type="evidence" value="ECO:0007669"/>
    <property type="project" value="UniProtKB-KW"/>
</dbReference>
<dbReference type="Gene3D" id="2.40.10.10">
    <property type="entry name" value="Trypsin-like serine proteases"/>
    <property type="match status" value="2"/>
</dbReference>
<dbReference type="GO" id="GO:0005576">
    <property type="term" value="C:extracellular region"/>
    <property type="evidence" value="ECO:0007669"/>
    <property type="project" value="UniProtKB-SubCell"/>
</dbReference>
<evidence type="ECO:0000259" key="14">
    <source>
        <dbReference type="PROSITE" id="PS50240"/>
    </source>
</evidence>
<dbReference type="SMART" id="SM00020">
    <property type="entry name" value="Tryp_SPc"/>
    <property type="match status" value="2"/>
</dbReference>
<keyword evidence="2" id="KW-0800">Toxin</keyword>
<dbReference type="InterPro" id="IPR001254">
    <property type="entry name" value="Trypsin_dom"/>
</dbReference>
<dbReference type="GO" id="GO:0004252">
    <property type="term" value="F:serine-type endopeptidase activity"/>
    <property type="evidence" value="ECO:0007669"/>
    <property type="project" value="InterPro"/>
</dbReference>
<dbReference type="InterPro" id="IPR018114">
    <property type="entry name" value="TRYPSIN_HIS"/>
</dbReference>
<dbReference type="InterPro" id="IPR033116">
    <property type="entry name" value="TRYPSIN_SER"/>
</dbReference>
<feature type="transmembrane region" description="Helical" evidence="12">
    <location>
        <begin position="271"/>
        <end position="292"/>
    </location>
</feature>
<keyword evidence="7" id="KW-1199">Hemostasis impairing toxin</keyword>
<dbReference type="Pfam" id="PF00089">
    <property type="entry name" value="Trypsin"/>
    <property type="match status" value="2"/>
</dbReference>
<protein>
    <submittedName>
        <fullName evidence="16">Transmembrane protease serine 9-like</fullName>
    </submittedName>
</protein>
<evidence type="ECO:0000256" key="5">
    <source>
        <dbReference type="ARBA" id="ARBA00022825"/>
    </source>
</evidence>
<comment type="similarity">
    <text evidence="8">Belongs to the peptidase S1 family. CLIP subfamily.</text>
</comment>
<evidence type="ECO:0000256" key="1">
    <source>
        <dbReference type="ARBA" id="ARBA00004239"/>
    </source>
</evidence>
<evidence type="ECO:0000256" key="7">
    <source>
        <dbReference type="ARBA" id="ARBA00023240"/>
    </source>
</evidence>
<keyword evidence="5 11" id="KW-0720">Serine protease</keyword>
<keyword evidence="12" id="KW-0812">Transmembrane</keyword>
<dbReference type="OrthoDB" id="5565075at2759"/>
<evidence type="ECO:0000256" key="3">
    <source>
        <dbReference type="ARBA" id="ARBA00022670"/>
    </source>
</evidence>
<dbReference type="PROSITE" id="PS00134">
    <property type="entry name" value="TRYPSIN_HIS"/>
    <property type="match status" value="2"/>
</dbReference>
<proteinExistence type="inferred from homology"/>
<accession>A0A7E5VQZ8</accession>
<dbReference type="RefSeq" id="XP_026730702.1">
    <property type="nucleotide sequence ID" value="XM_026874901.1"/>
</dbReference>
<dbReference type="PROSITE" id="PS50240">
    <property type="entry name" value="TRYPSIN_DOM"/>
    <property type="match status" value="2"/>
</dbReference>
<dbReference type="SUPFAM" id="SSF50494">
    <property type="entry name" value="Trypsin-like serine proteases"/>
    <property type="match status" value="2"/>
</dbReference>
<keyword evidence="12" id="KW-0472">Membrane</keyword>
<evidence type="ECO:0000256" key="12">
    <source>
        <dbReference type="SAM" id="Phobius"/>
    </source>
</evidence>
<evidence type="ECO:0000256" key="9">
    <source>
        <dbReference type="ARBA" id="ARBA00055534"/>
    </source>
</evidence>
<organism evidence="15 16">
    <name type="scientific">Trichoplusia ni</name>
    <name type="common">Cabbage looper</name>
    <dbReference type="NCBI Taxonomy" id="7111"/>
    <lineage>
        <taxon>Eukaryota</taxon>
        <taxon>Metazoa</taxon>
        <taxon>Ecdysozoa</taxon>
        <taxon>Arthropoda</taxon>
        <taxon>Hexapoda</taxon>
        <taxon>Insecta</taxon>
        <taxon>Pterygota</taxon>
        <taxon>Neoptera</taxon>
        <taxon>Endopterygota</taxon>
        <taxon>Lepidoptera</taxon>
        <taxon>Glossata</taxon>
        <taxon>Ditrysia</taxon>
        <taxon>Noctuoidea</taxon>
        <taxon>Noctuidae</taxon>
        <taxon>Plusiinae</taxon>
        <taxon>Trichoplusia</taxon>
    </lineage>
</organism>
<feature type="domain" description="Peptidase S1" evidence="14">
    <location>
        <begin position="69"/>
        <end position="307"/>
    </location>
</feature>
<keyword evidence="4 11" id="KW-0378">Hydrolase</keyword>
<keyword evidence="6" id="KW-1015">Disulfide bond</keyword>
<evidence type="ECO:0000256" key="2">
    <source>
        <dbReference type="ARBA" id="ARBA00022656"/>
    </source>
</evidence>
<dbReference type="InParanoid" id="A0A7E5VQZ8"/>
<feature type="transmembrane region" description="Helical" evidence="12">
    <location>
        <begin position="313"/>
        <end position="338"/>
    </location>
</feature>
<dbReference type="KEGG" id="tnl:113495900"/>
<dbReference type="PANTHER" id="PTHR24256">
    <property type="entry name" value="TRYPTASE-RELATED"/>
    <property type="match status" value="1"/>
</dbReference>
<feature type="signal peptide" evidence="13">
    <location>
        <begin position="1"/>
        <end position="28"/>
    </location>
</feature>
<keyword evidence="3 11" id="KW-0645">Protease</keyword>
<evidence type="ECO:0000256" key="10">
    <source>
        <dbReference type="ARBA" id="ARBA00084094"/>
    </source>
</evidence>
<keyword evidence="12" id="KW-1133">Transmembrane helix</keyword>
<dbReference type="InterPro" id="IPR051487">
    <property type="entry name" value="Ser/Thr_Proteases_Immune/Dev"/>
</dbReference>
<keyword evidence="13" id="KW-0732">Signal</keyword>
<dbReference type="AlphaFoldDB" id="A0A7E5VQZ8"/>
<dbReference type="InterPro" id="IPR001314">
    <property type="entry name" value="Peptidase_S1A"/>
</dbReference>
<comment type="function">
    <text evidence="9">Fibrinolytic activity; shows preferential cleavage of Arg-Gly bonds in all three fibrinogen chains. Contact with the caterpillars causes severe bleeding, due the anticoagulant effect of the protein.</text>
</comment>
<feature type="domain" description="Peptidase S1" evidence="14">
    <location>
        <begin position="374"/>
        <end position="610"/>
    </location>
</feature>
<comment type="subcellular location">
    <subcellularLocation>
        <location evidence="1">Secreted</location>
        <location evidence="1">Extracellular space</location>
    </subcellularLocation>
</comment>
<dbReference type="FunFam" id="2.40.10.10:FF:000034">
    <property type="entry name" value="Eupolytin"/>
    <property type="match status" value="1"/>
</dbReference>
<dbReference type="GeneID" id="113495900"/>
<dbReference type="PROSITE" id="PS00135">
    <property type="entry name" value="TRYPSIN_SER"/>
    <property type="match status" value="2"/>
</dbReference>
<gene>
    <name evidence="16" type="primary">LOC113495900</name>
</gene>
<dbReference type="FunFam" id="2.40.10.10:FF:000068">
    <property type="entry name" value="transmembrane protease serine 2"/>
    <property type="match status" value="1"/>
</dbReference>
<evidence type="ECO:0000313" key="15">
    <source>
        <dbReference type="Proteomes" id="UP000322000"/>
    </source>
</evidence>
<dbReference type="Proteomes" id="UP000322000">
    <property type="component" value="Chromosome 7"/>
</dbReference>
<evidence type="ECO:0000256" key="8">
    <source>
        <dbReference type="ARBA" id="ARBA00024195"/>
    </source>
</evidence>
<dbReference type="CDD" id="cd00190">
    <property type="entry name" value="Tryp_SPc"/>
    <property type="match status" value="2"/>
</dbReference>
<evidence type="ECO:0000256" key="13">
    <source>
        <dbReference type="SAM" id="SignalP"/>
    </source>
</evidence>
<dbReference type="InterPro" id="IPR043504">
    <property type="entry name" value="Peptidase_S1_PA_chymotrypsin"/>
</dbReference>
<feature type="chain" id="PRO_5028812376" evidence="13">
    <location>
        <begin position="29"/>
        <end position="610"/>
    </location>
</feature>
<dbReference type="InterPro" id="IPR009003">
    <property type="entry name" value="Peptidase_S1_PA"/>
</dbReference>
<evidence type="ECO:0000313" key="16">
    <source>
        <dbReference type="RefSeq" id="XP_026730702.1"/>
    </source>
</evidence>
<evidence type="ECO:0000256" key="6">
    <source>
        <dbReference type="ARBA" id="ARBA00023157"/>
    </source>
</evidence>